<evidence type="ECO:0000256" key="1">
    <source>
        <dbReference type="SAM" id="Coils"/>
    </source>
</evidence>
<keyword evidence="4" id="KW-1185">Reference proteome</keyword>
<accession>A0A151GKM7</accession>
<sequence>MMGLSFPSMLDRFAGVTSRSSPHPYPSERPSPSEHQLDQFDELDQLDPRPNYMAAYKDDTTRSRPGPTTALESKRGHSPGPWLDRPSPSSSLSKLSRPSPISESAWRGLWRREQALEQDFQQLLDLQAAGLVSGYAKQLNAGSSGGLDGHSDAGSSTPTGTFYSTTSSTSRMPKSLYLPPKSTADGNVLPVRQPTKIRSAGLRGARNGLKKTMRALIDIKLEEDAHIDAALSERKLALARVNRLGTKRTGIHKELQALDNDEHEPLGKELRELGGTVESIDRDIRLLEEKLVGMRNRRRFLKDKMDDVRSKRDAGLSGYRGALKELDAEICTLLRRPPIQPLDLDILTQSDVPSGGPNSDEGAEFLRLIPERRTMEMAKTWWESEIDTLQRRKLQIEAEQQALEDGSGVWMAVTTLVTDFEANLRTVLASGPDSSATSKIKGKEKVPALQELIRGQLPRMKEVMTELEEHMRAAEEKRWNLLICAIGAELEAFTEAYAMLGSLASDQDANASALDGTAEDSGETPYDQKNTSSVMDSPVEGEGFSRQESDNEVPPDFLISHLADSPDETHCQLQMQESDSRTTVDCRDLLEFCCFLVRVEELRFPMIVCSSRKGPRELALRSSAYPNVVAIYETKTPSTHQSACLNATKPDNGYDSSSSHLPQPNLHGGHPFRGPIAS</sequence>
<gene>
    <name evidence="3" type="ORF">DCS_04677</name>
</gene>
<dbReference type="STRING" id="98403.A0A151GKM7"/>
<feature type="region of interest" description="Disordered" evidence="2">
    <location>
        <begin position="512"/>
        <end position="551"/>
    </location>
</feature>
<keyword evidence="1" id="KW-0175">Coiled coil</keyword>
<proteinExistence type="predicted"/>
<feature type="region of interest" description="Disordered" evidence="2">
    <location>
        <begin position="14"/>
        <end position="100"/>
    </location>
</feature>
<evidence type="ECO:0008006" key="5">
    <source>
        <dbReference type="Google" id="ProtNLM"/>
    </source>
</evidence>
<feature type="compositionally biased region" description="Low complexity" evidence="2">
    <location>
        <begin position="155"/>
        <end position="170"/>
    </location>
</feature>
<organism evidence="3 4">
    <name type="scientific">Drechmeria coniospora</name>
    <name type="common">Nematophagous fungus</name>
    <name type="synonym">Meria coniospora</name>
    <dbReference type="NCBI Taxonomy" id="98403"/>
    <lineage>
        <taxon>Eukaryota</taxon>
        <taxon>Fungi</taxon>
        <taxon>Dikarya</taxon>
        <taxon>Ascomycota</taxon>
        <taxon>Pezizomycotina</taxon>
        <taxon>Sordariomycetes</taxon>
        <taxon>Hypocreomycetidae</taxon>
        <taxon>Hypocreales</taxon>
        <taxon>Ophiocordycipitaceae</taxon>
        <taxon>Drechmeria</taxon>
    </lineage>
</organism>
<dbReference type="Proteomes" id="UP000076580">
    <property type="component" value="Chromosome 02"/>
</dbReference>
<feature type="compositionally biased region" description="Low complexity" evidence="2">
    <location>
        <begin position="85"/>
        <end position="100"/>
    </location>
</feature>
<comment type="caution">
    <text evidence="3">The sequence shown here is derived from an EMBL/GenBank/DDBJ whole genome shotgun (WGS) entry which is preliminary data.</text>
</comment>
<dbReference type="GeneID" id="63717320"/>
<evidence type="ECO:0000313" key="4">
    <source>
        <dbReference type="Proteomes" id="UP000076580"/>
    </source>
</evidence>
<feature type="region of interest" description="Disordered" evidence="2">
    <location>
        <begin position="642"/>
        <end position="678"/>
    </location>
</feature>
<evidence type="ECO:0000313" key="3">
    <source>
        <dbReference type="EMBL" id="KYK57665.1"/>
    </source>
</evidence>
<dbReference type="RefSeq" id="XP_040657017.1">
    <property type="nucleotide sequence ID" value="XM_040801984.1"/>
</dbReference>
<dbReference type="EMBL" id="LAYC01000002">
    <property type="protein sequence ID" value="KYK57665.1"/>
    <property type="molecule type" value="Genomic_DNA"/>
</dbReference>
<reference evidence="3 4" key="1">
    <citation type="journal article" date="2016" name="Sci. Rep.">
        <title>Insights into Adaptations to a Near-Obligate Nematode Endoparasitic Lifestyle from the Finished Genome of Drechmeria coniospora.</title>
        <authorList>
            <person name="Zhang L."/>
            <person name="Zhou Z."/>
            <person name="Guo Q."/>
            <person name="Fokkens L."/>
            <person name="Miskei M."/>
            <person name="Pocsi I."/>
            <person name="Zhang W."/>
            <person name="Chen M."/>
            <person name="Wang L."/>
            <person name="Sun Y."/>
            <person name="Donzelli B.G."/>
            <person name="Gibson D.M."/>
            <person name="Nelson D.R."/>
            <person name="Luo J.G."/>
            <person name="Rep M."/>
            <person name="Liu H."/>
            <person name="Yang S."/>
            <person name="Wang J."/>
            <person name="Krasnoff S.B."/>
            <person name="Xu Y."/>
            <person name="Molnar I."/>
            <person name="Lin M."/>
        </authorList>
    </citation>
    <scope>NUCLEOTIDE SEQUENCE [LARGE SCALE GENOMIC DNA]</scope>
    <source>
        <strain evidence="3 4">ARSEF 6962</strain>
    </source>
</reference>
<evidence type="ECO:0000256" key="2">
    <source>
        <dbReference type="SAM" id="MobiDB-lite"/>
    </source>
</evidence>
<dbReference type="InParanoid" id="A0A151GKM7"/>
<name>A0A151GKM7_DRECN</name>
<dbReference type="AlphaFoldDB" id="A0A151GKM7"/>
<feature type="region of interest" description="Disordered" evidence="2">
    <location>
        <begin position="143"/>
        <end position="189"/>
    </location>
</feature>
<protein>
    <recommendedName>
        <fullName evidence="5">Autophagy-related protein 28</fullName>
    </recommendedName>
</protein>
<feature type="coiled-coil region" evidence="1">
    <location>
        <begin position="277"/>
        <end position="304"/>
    </location>
</feature>